<evidence type="ECO:0000256" key="1">
    <source>
        <dbReference type="SAM" id="MobiDB-lite"/>
    </source>
</evidence>
<feature type="compositionally biased region" description="Polar residues" evidence="1">
    <location>
        <begin position="19"/>
        <end position="29"/>
    </location>
</feature>
<evidence type="ECO:0000313" key="4">
    <source>
        <dbReference type="Proteomes" id="UP001523216"/>
    </source>
</evidence>
<dbReference type="Proteomes" id="UP001523216">
    <property type="component" value="Unassembled WGS sequence"/>
</dbReference>
<evidence type="ECO:0000313" key="3">
    <source>
        <dbReference type="EMBL" id="MCM4076927.1"/>
    </source>
</evidence>
<organism evidence="3 4">
    <name type="scientific">Paractinoplanes hotanensis</name>
    <dbReference type="NCBI Taxonomy" id="2906497"/>
    <lineage>
        <taxon>Bacteria</taxon>
        <taxon>Bacillati</taxon>
        <taxon>Actinomycetota</taxon>
        <taxon>Actinomycetes</taxon>
        <taxon>Micromonosporales</taxon>
        <taxon>Micromonosporaceae</taxon>
        <taxon>Paractinoplanes</taxon>
    </lineage>
</organism>
<gene>
    <name evidence="3" type="ORF">LXN57_05020</name>
</gene>
<evidence type="ECO:0000256" key="2">
    <source>
        <dbReference type="SAM" id="Phobius"/>
    </source>
</evidence>
<keyword evidence="4" id="KW-1185">Reference proteome</keyword>
<keyword evidence="2" id="KW-0812">Transmembrane</keyword>
<protein>
    <submittedName>
        <fullName evidence="3">Uncharacterized protein</fullName>
    </submittedName>
</protein>
<dbReference type="RefSeq" id="WP_221375757.1">
    <property type="nucleotide sequence ID" value="NZ_JAMQOL010000006.1"/>
</dbReference>
<reference evidence="3 4" key="1">
    <citation type="submission" date="2022-06" db="EMBL/GenBank/DDBJ databases">
        <title>Actinoplanes abujensis sp. nov., isolated from Nigerian arid soil.</title>
        <authorList>
            <person name="Ding P."/>
        </authorList>
    </citation>
    <scope>NUCLEOTIDE SEQUENCE [LARGE SCALE GENOMIC DNA]</scope>
    <source>
        <strain evidence="4">TRM88002</strain>
    </source>
</reference>
<accession>A0ABT0XT21</accession>
<feature type="region of interest" description="Disordered" evidence="1">
    <location>
        <begin position="1"/>
        <end position="29"/>
    </location>
</feature>
<keyword evidence="2" id="KW-1133">Transmembrane helix</keyword>
<proteinExistence type="predicted"/>
<feature type="compositionally biased region" description="Polar residues" evidence="1">
    <location>
        <begin position="1"/>
        <end position="12"/>
    </location>
</feature>
<dbReference type="EMBL" id="JAMQOL010000006">
    <property type="protein sequence ID" value="MCM4076927.1"/>
    <property type="molecule type" value="Genomic_DNA"/>
</dbReference>
<feature type="transmembrane region" description="Helical" evidence="2">
    <location>
        <begin position="34"/>
        <end position="53"/>
    </location>
</feature>
<keyword evidence="2" id="KW-0472">Membrane</keyword>
<comment type="caution">
    <text evidence="3">The sequence shown here is derived from an EMBL/GenBank/DDBJ whole genome shotgun (WGS) entry which is preliminary data.</text>
</comment>
<sequence>MSDNSVDPSGNTEAFRAFTHSTPQEPATASKTPLIIGGVVVAVVLVALIAWLAL</sequence>
<name>A0ABT0XT21_9ACTN</name>